<dbReference type="OrthoDB" id="3078827at2"/>
<dbReference type="EMBL" id="QPKV01000003">
    <property type="protein sequence ID" value="RDC57401.1"/>
    <property type="molecule type" value="Genomic_DNA"/>
</dbReference>
<protein>
    <submittedName>
        <fullName evidence="1">Uncharacterized protein</fullName>
    </submittedName>
</protein>
<comment type="caution">
    <text evidence="1">The sequence shown here is derived from an EMBL/GenBank/DDBJ whole genome shotgun (WGS) entry which is preliminary data.</text>
</comment>
<reference evidence="1 2" key="1">
    <citation type="submission" date="2018-07" db="EMBL/GenBank/DDBJ databases">
        <title>Pedobacter sp. nov., isolated from soil.</title>
        <authorList>
            <person name="Zhou L.Y."/>
            <person name="Du Z.J."/>
        </authorList>
    </citation>
    <scope>NUCLEOTIDE SEQUENCE [LARGE SCALE GENOMIC DNA]</scope>
    <source>
        <strain evidence="1 2">JDX94</strain>
    </source>
</reference>
<proteinExistence type="predicted"/>
<keyword evidence="2" id="KW-1185">Reference proteome</keyword>
<name>A0A369PXI6_9SPHI</name>
<dbReference type="RefSeq" id="WP_115402571.1">
    <property type="nucleotide sequence ID" value="NZ_QPKV01000003.1"/>
</dbReference>
<dbReference type="InterPro" id="IPR032871">
    <property type="entry name" value="AHH_dom_containing"/>
</dbReference>
<dbReference type="AlphaFoldDB" id="A0A369PXI6"/>
<gene>
    <name evidence="1" type="ORF">DU508_09605</name>
</gene>
<accession>A0A369PXI6</accession>
<dbReference type="Proteomes" id="UP000253961">
    <property type="component" value="Unassembled WGS sequence"/>
</dbReference>
<sequence length="174" mass="19160">MIYLVEGDGTNATLSVLGAIPIAGWWATGAKFAKKTLNLGNGSKTTLKWVSIAGNKIHFGYRGQLRKVLQLAKGDARQAHHIIPWAMYANKAIQKAAKSKHPFHMNEALNGIPLNTLIHNGSHANYDAIVQRKLDLIPENLTPEQTYSAILEIIGDIRNAINSYPNIPLNQLIF</sequence>
<dbReference type="CDD" id="cd20745">
    <property type="entry name" value="FIX_RhsA_AHH_HNH-like"/>
    <property type="match status" value="1"/>
</dbReference>
<evidence type="ECO:0000313" key="1">
    <source>
        <dbReference type="EMBL" id="RDC57401.1"/>
    </source>
</evidence>
<organism evidence="1 2">
    <name type="scientific">Pedobacter chinensis</name>
    <dbReference type="NCBI Taxonomy" id="2282421"/>
    <lineage>
        <taxon>Bacteria</taxon>
        <taxon>Pseudomonadati</taxon>
        <taxon>Bacteroidota</taxon>
        <taxon>Sphingobacteriia</taxon>
        <taxon>Sphingobacteriales</taxon>
        <taxon>Sphingobacteriaceae</taxon>
        <taxon>Pedobacter</taxon>
    </lineage>
</organism>
<evidence type="ECO:0000313" key="2">
    <source>
        <dbReference type="Proteomes" id="UP000253961"/>
    </source>
</evidence>
<dbReference type="Pfam" id="PF14412">
    <property type="entry name" value="AHH"/>
    <property type="match status" value="1"/>
</dbReference>